<accession>A0A5P9XRQ9</accession>
<dbReference type="InterPro" id="IPR009057">
    <property type="entry name" value="Homeodomain-like_sf"/>
</dbReference>
<dbReference type="Proteomes" id="UP000363590">
    <property type="component" value="Chromosome"/>
</dbReference>
<evidence type="ECO:0000313" key="2">
    <source>
        <dbReference type="Proteomes" id="UP000363590"/>
    </source>
</evidence>
<organism evidence="1 2">
    <name type="scientific">Acidithiobacillus thiooxidans ATCC 19377</name>
    <dbReference type="NCBI Taxonomy" id="637390"/>
    <lineage>
        <taxon>Bacteria</taxon>
        <taxon>Pseudomonadati</taxon>
        <taxon>Pseudomonadota</taxon>
        <taxon>Acidithiobacillia</taxon>
        <taxon>Acidithiobacillales</taxon>
        <taxon>Acidithiobacillaceae</taxon>
        <taxon>Acidithiobacillus</taxon>
    </lineage>
</organism>
<reference evidence="1 2" key="1">
    <citation type="submission" date="2019-10" db="EMBL/GenBank/DDBJ databases">
        <authorList>
            <person name="Wang R."/>
        </authorList>
    </citation>
    <scope>NUCLEOTIDE SEQUENCE [LARGE SCALE GENOMIC DNA]</scope>
    <source>
        <strain evidence="1 2">ATCC 19377</strain>
    </source>
</reference>
<evidence type="ECO:0000313" key="1">
    <source>
        <dbReference type="EMBL" id="QFX96468.1"/>
    </source>
</evidence>
<proteinExistence type="predicted"/>
<protein>
    <submittedName>
        <fullName evidence="1">IS630 family transposase</fullName>
    </submittedName>
</protein>
<dbReference type="SUPFAM" id="SSF46689">
    <property type="entry name" value="Homeodomain-like"/>
    <property type="match status" value="1"/>
</dbReference>
<sequence length="85" mass="9580">MRVAPTVTLTSEELSELSRIVASRLSSVRLSLRARMILLAAEGLQNKEIAERLGVDRVQVAGWRKRYLEQRLAGIELDLPRGPIR</sequence>
<dbReference type="Pfam" id="PF13384">
    <property type="entry name" value="HTH_23"/>
    <property type="match status" value="1"/>
</dbReference>
<dbReference type="KEGG" id="atx:GCD22_02247"/>
<dbReference type="AlphaFoldDB" id="A0A5P9XRQ9"/>
<name>A0A5P9XRQ9_ACITH</name>
<dbReference type="EMBL" id="CP045571">
    <property type="protein sequence ID" value="QFX96468.1"/>
    <property type="molecule type" value="Genomic_DNA"/>
</dbReference>
<gene>
    <name evidence="1" type="ORF">GCD22_02247</name>
</gene>